<protein>
    <submittedName>
        <fullName evidence="3">Uncharacterized protein</fullName>
    </submittedName>
</protein>
<feature type="compositionally biased region" description="Low complexity" evidence="1">
    <location>
        <begin position="23"/>
        <end position="35"/>
    </location>
</feature>
<dbReference type="EMBL" id="WJEC01000642">
    <property type="protein sequence ID" value="KAF7482238.1"/>
    <property type="molecule type" value="Genomic_DNA"/>
</dbReference>
<evidence type="ECO:0000313" key="2">
    <source>
        <dbReference type="EMBL" id="KAF7482238.1"/>
    </source>
</evidence>
<name>A0A5E4C2M8_MARMO</name>
<sequence length="87" mass="8939">MGSMYGPQQCGARHASTGPRHTGPAQAGGKQGQHQGEPRCANLSLHGGLIQASADAHHKSPDTTAAPDPGHAHPTLSTHFNLLESSD</sequence>
<evidence type="ECO:0000256" key="1">
    <source>
        <dbReference type="SAM" id="MobiDB-lite"/>
    </source>
</evidence>
<dbReference type="AlphaFoldDB" id="A0A5E4C2M8"/>
<dbReference type="EMBL" id="CABDUW010000864">
    <property type="protein sequence ID" value="VTJ76137.1"/>
    <property type="molecule type" value="Genomic_DNA"/>
</dbReference>
<gene>
    <name evidence="2" type="ORF">GHT09_006603</name>
    <name evidence="3" type="ORF">MONAX_5E026769</name>
</gene>
<proteinExistence type="predicted"/>
<feature type="compositionally biased region" description="Polar residues" evidence="1">
    <location>
        <begin position="75"/>
        <end position="87"/>
    </location>
</feature>
<accession>A0A5E4C2M8</accession>
<reference evidence="3 4" key="1">
    <citation type="submission" date="2019-04" db="EMBL/GenBank/DDBJ databases">
        <authorList>
            <person name="Alioto T."/>
            <person name="Alioto T."/>
        </authorList>
    </citation>
    <scope>NUCLEOTIDE SEQUENCE [LARGE SCALE GENOMIC DNA]</scope>
</reference>
<evidence type="ECO:0000313" key="4">
    <source>
        <dbReference type="Proteomes" id="UP000335636"/>
    </source>
</evidence>
<keyword evidence="4" id="KW-1185">Reference proteome</keyword>
<reference evidence="2" key="2">
    <citation type="submission" date="2020-08" db="EMBL/GenBank/DDBJ databases">
        <authorList>
            <person name="Shumante A."/>
            <person name="Zimin A.V."/>
            <person name="Puiu D."/>
            <person name="Salzberg S.L."/>
        </authorList>
    </citation>
    <scope>NUCLEOTIDE SEQUENCE</scope>
    <source>
        <strain evidence="2">WC2-LM</strain>
        <tissue evidence="2">Liver</tissue>
    </source>
</reference>
<dbReference type="Proteomes" id="UP000335636">
    <property type="component" value="Unassembled WGS sequence"/>
</dbReference>
<dbReference type="Proteomes" id="UP000662637">
    <property type="component" value="Unassembled WGS sequence"/>
</dbReference>
<organism evidence="3 4">
    <name type="scientific">Marmota monax</name>
    <name type="common">Woodchuck</name>
    <dbReference type="NCBI Taxonomy" id="9995"/>
    <lineage>
        <taxon>Eukaryota</taxon>
        <taxon>Metazoa</taxon>
        <taxon>Chordata</taxon>
        <taxon>Craniata</taxon>
        <taxon>Vertebrata</taxon>
        <taxon>Euteleostomi</taxon>
        <taxon>Mammalia</taxon>
        <taxon>Eutheria</taxon>
        <taxon>Euarchontoglires</taxon>
        <taxon>Glires</taxon>
        <taxon>Rodentia</taxon>
        <taxon>Sciuromorpha</taxon>
        <taxon>Sciuridae</taxon>
        <taxon>Xerinae</taxon>
        <taxon>Marmotini</taxon>
        <taxon>Marmota</taxon>
    </lineage>
</organism>
<evidence type="ECO:0000313" key="3">
    <source>
        <dbReference type="EMBL" id="VTJ76137.1"/>
    </source>
</evidence>
<feature type="region of interest" description="Disordered" evidence="1">
    <location>
        <begin position="1"/>
        <end position="87"/>
    </location>
</feature>